<keyword evidence="1" id="KW-0812">Transmembrane</keyword>
<dbReference type="EMBL" id="JAANOU010000001">
    <property type="protein sequence ID" value="NIH81927.1"/>
    <property type="molecule type" value="Genomic_DNA"/>
</dbReference>
<organism evidence="2 3">
    <name type="scientific">Amycolatopsis viridis</name>
    <dbReference type="NCBI Taxonomy" id="185678"/>
    <lineage>
        <taxon>Bacteria</taxon>
        <taxon>Bacillati</taxon>
        <taxon>Actinomycetota</taxon>
        <taxon>Actinomycetes</taxon>
        <taxon>Pseudonocardiales</taxon>
        <taxon>Pseudonocardiaceae</taxon>
        <taxon>Amycolatopsis</taxon>
    </lineage>
</organism>
<evidence type="ECO:0000256" key="1">
    <source>
        <dbReference type="SAM" id="Phobius"/>
    </source>
</evidence>
<evidence type="ECO:0000313" key="3">
    <source>
        <dbReference type="Proteomes" id="UP000754495"/>
    </source>
</evidence>
<feature type="transmembrane region" description="Helical" evidence="1">
    <location>
        <begin position="12"/>
        <end position="35"/>
    </location>
</feature>
<reference evidence="2 3" key="1">
    <citation type="submission" date="2020-03" db="EMBL/GenBank/DDBJ databases">
        <title>Sequencing the genomes of 1000 actinobacteria strains.</title>
        <authorList>
            <person name="Klenk H.-P."/>
        </authorList>
    </citation>
    <scope>NUCLEOTIDE SEQUENCE [LARGE SCALE GENOMIC DNA]</scope>
    <source>
        <strain evidence="2 3">DSM 45668</strain>
    </source>
</reference>
<evidence type="ECO:0008006" key="4">
    <source>
        <dbReference type="Google" id="ProtNLM"/>
    </source>
</evidence>
<protein>
    <recommendedName>
        <fullName evidence="4">DUF3515 domain-containing protein</fullName>
    </recommendedName>
</protein>
<keyword evidence="1" id="KW-0472">Membrane</keyword>
<name>A0ABX0SYB7_9PSEU</name>
<keyword evidence="3" id="KW-1185">Reference proteome</keyword>
<dbReference type="RefSeq" id="WP_167118439.1">
    <property type="nucleotide sequence ID" value="NZ_JAANOU010000001.1"/>
</dbReference>
<gene>
    <name evidence="2" type="ORF">FHX46_004457</name>
</gene>
<accession>A0ABX0SYB7</accession>
<comment type="caution">
    <text evidence="2">The sequence shown here is derived from an EMBL/GenBank/DDBJ whole genome shotgun (WGS) entry which is preliminary data.</text>
</comment>
<keyword evidence="1" id="KW-1133">Transmembrane helix</keyword>
<dbReference type="Proteomes" id="UP000754495">
    <property type="component" value="Unassembled WGS sequence"/>
</dbReference>
<evidence type="ECO:0000313" key="2">
    <source>
        <dbReference type="EMBL" id="NIH81927.1"/>
    </source>
</evidence>
<proteinExistence type="predicted"/>
<sequence>MPETETGAPPRTLLVLAAVLVLVLAAGVAVAGLVMRSGRDENGALALVPVDAPQAAAPECAQLIPALPAQLDSKGTALTRRTIAEPAPPATVAWGAPDAIVLRCGLGKPPELTQTSQLRLVSGVQWLPVEGPGSSTWYVVDRAVYIALTVPDSAGTGPLQEISDTIAATLPPVPLRF</sequence>
<dbReference type="InterPro" id="IPR021903">
    <property type="entry name" value="DUF3515"/>
</dbReference>
<dbReference type="Pfam" id="PF12028">
    <property type="entry name" value="DUF3515"/>
    <property type="match status" value="1"/>
</dbReference>